<comment type="similarity">
    <text evidence="2">Belongs to the TAPT1 family.</text>
</comment>
<keyword evidence="4 7" id="KW-1133">Transmembrane helix</keyword>
<proteinExistence type="inferred from homology"/>
<feature type="region of interest" description="Disordered" evidence="6">
    <location>
        <begin position="488"/>
        <end position="508"/>
    </location>
</feature>
<sequence>MFSPAGAGQSIAVVDKSGKVVSTSKHILNLLKEARAAYQERKAEILAAKQSASRNAPPPRIRRAQTVNDIGSVASSRRSDRTRHTHRESRHAERSRDRGPGEERRHSENHKHDDIHARSREFHSRVANSETGSIRSPSVQTPMTPLPPYSVKDPKPLSGHASKEAPPRKSVDLMLPRRVRSAEAIDMDLAYGDPPPNLMMTGHGHNDTELNGLVGKASFLLDEAKCVQHSVKSIIANLQNNPEAMAAVALTLGEISTLVKKMSPGSLNSIRVTAPSVFALLTSPQFLIAAGVGVGVTVIALGGYKIIKKIQAKQLEEESPEQMIALSSEINRVESWRQGVADIESQSVGTSVDGEIITPMAAELSKLNLAEEQAAARRKKGTRMPMTMVDAATCAAPADTNILDENKERSSTISKDWPLKGRAELAELTNGSNIVRAPNTLASKGFSHSSNAESIEDDASLQNNSVHQSSQNTLTSPKTASGAMNTVHLSEPEQHQETKEADQPAAVNGGEVNKISKLAAIKLVELTSAPDALPLQLSPILEQHDRRRDFREIPEVTSTSLQDGEQSSHIPRRAIDSKIASPTIGSALQSPAQRASSSGIERPSISGRAVSTPAMKRKVSSNKTTTLPSLSIPAQKVARSMGSAGHGDSKAETRQDSKAASMEEIFSPDGQPLPLPPLSLSTHLYLELSSNRPSPLYIHRQQADDLPFESSQIKLERLLNFLLLPPMLEQTLWFGALACFDAWLYTFTILPLRFCKAFAILAESWARNLVAEARYISHFIYVGIGRVWRRRKLSVNDSADSRQQTPAVGMTPVESTSDLPSLAKSHILLPEQIQINSKTRSSESFRGKHRHRRSRYGPSDLLPVDKADILKGLLIIISCYILMHFDASMMYHNIRGQAAIKLYVIYNALEVFDRLLSALGQDVLECLFANETLDRKPNGRSKLIRPAWLFALALVYNIVHSLALFYQVITLNVAVNSYSNALLTLLMSNQFVEIKGTVFKKIEKENLFQMTCADIVERFQLWLMLIIIASRNIVETGGLSGLSGSNSATSSPADQVSSLLPHSFTLLPEWTGVIMGPFVLVLGTEMLVDWIKHAYITKFNAIKPNIYSRYLDILAKDYYSRAFTRPDLTRRVGLATIPLSCLFIRASVQTYHMFLATHTSTPLPSTTSLDSAFASPETTPAIKAAIQHIDNLFKRAMFGAETTGTGPIIKLPWLNAMSFQLPALDTVLTHLATILFFTIFFLLLLILKILLGMTLLSYARARYGSMQKREKETSRAESKRFGGWGMVELGDERRRWIYEDDSEGLKKMRDREKDTREREGRGNSTKGLAHVERYAMVAKRIW</sequence>
<feature type="compositionally biased region" description="Polar residues" evidence="6">
    <location>
        <begin position="583"/>
        <end position="599"/>
    </location>
</feature>
<feature type="compositionally biased region" description="Basic and acidic residues" evidence="6">
    <location>
        <begin position="490"/>
        <end position="502"/>
    </location>
</feature>
<gene>
    <name evidence="8" type="ORF">GOMPHAMPRED_000646</name>
</gene>
<evidence type="ECO:0000256" key="2">
    <source>
        <dbReference type="ARBA" id="ARBA00008803"/>
    </source>
</evidence>
<reference evidence="8" key="1">
    <citation type="submission" date="2021-03" db="EMBL/GenBank/DDBJ databases">
        <authorList>
            <person name="Tagirdzhanova G."/>
        </authorList>
    </citation>
    <scope>NUCLEOTIDE SEQUENCE</scope>
</reference>
<dbReference type="PANTHER" id="PTHR13317:SF4">
    <property type="entry name" value="TRANSMEMBRANE ANTERIOR POSTERIOR TRANSFORMATION PROTEIN 1 HOMOLOG"/>
    <property type="match status" value="1"/>
</dbReference>
<keyword evidence="3 7" id="KW-0812">Transmembrane</keyword>
<evidence type="ECO:0000256" key="7">
    <source>
        <dbReference type="SAM" id="Phobius"/>
    </source>
</evidence>
<evidence type="ECO:0000256" key="1">
    <source>
        <dbReference type="ARBA" id="ARBA00004141"/>
    </source>
</evidence>
<evidence type="ECO:0000256" key="3">
    <source>
        <dbReference type="ARBA" id="ARBA00022692"/>
    </source>
</evidence>
<dbReference type="PANTHER" id="PTHR13317">
    <property type="entry name" value="TRANSMEMBRANE ANTERIOR POSTERIOR TRANSFORMATION PROTEIN 1 HOMOLOG"/>
    <property type="match status" value="1"/>
</dbReference>
<dbReference type="Proteomes" id="UP000664169">
    <property type="component" value="Unassembled WGS sequence"/>
</dbReference>
<keyword evidence="5 7" id="KW-0472">Membrane</keyword>
<feature type="compositionally biased region" description="Basic and acidic residues" evidence="6">
    <location>
        <begin position="90"/>
        <end position="124"/>
    </location>
</feature>
<feature type="region of interest" description="Disordered" evidence="6">
    <location>
        <begin position="579"/>
        <end position="671"/>
    </location>
</feature>
<accession>A0A8H3IE53</accession>
<feature type="transmembrane region" description="Helical" evidence="7">
    <location>
        <begin position="1234"/>
        <end position="1259"/>
    </location>
</feature>
<organism evidence="8 9">
    <name type="scientific">Gomphillus americanus</name>
    <dbReference type="NCBI Taxonomy" id="1940652"/>
    <lineage>
        <taxon>Eukaryota</taxon>
        <taxon>Fungi</taxon>
        <taxon>Dikarya</taxon>
        <taxon>Ascomycota</taxon>
        <taxon>Pezizomycotina</taxon>
        <taxon>Lecanoromycetes</taxon>
        <taxon>OSLEUM clade</taxon>
        <taxon>Ostropomycetidae</taxon>
        <taxon>Ostropales</taxon>
        <taxon>Graphidaceae</taxon>
        <taxon>Gomphilloideae</taxon>
        <taxon>Gomphillus</taxon>
    </lineage>
</organism>
<protein>
    <recommendedName>
        <fullName evidence="10">DUF747-domain-containing protein</fullName>
    </recommendedName>
</protein>
<comment type="subcellular location">
    <subcellularLocation>
        <location evidence="1">Membrane</location>
        <topology evidence="1">Multi-pass membrane protein</topology>
    </subcellularLocation>
</comment>
<dbReference type="GO" id="GO:0005789">
    <property type="term" value="C:endoplasmic reticulum membrane"/>
    <property type="evidence" value="ECO:0007669"/>
    <property type="project" value="TreeGrafter"/>
</dbReference>
<dbReference type="InterPro" id="IPR008010">
    <property type="entry name" value="Tatp1"/>
</dbReference>
<evidence type="ECO:0000313" key="9">
    <source>
        <dbReference type="Proteomes" id="UP000664169"/>
    </source>
</evidence>
<feature type="compositionally biased region" description="Polar residues" evidence="6">
    <location>
        <begin position="126"/>
        <end position="143"/>
    </location>
</feature>
<evidence type="ECO:0000256" key="6">
    <source>
        <dbReference type="SAM" id="MobiDB-lite"/>
    </source>
</evidence>
<dbReference type="EMBL" id="CAJPDQ010000010">
    <property type="protein sequence ID" value="CAF9915158.1"/>
    <property type="molecule type" value="Genomic_DNA"/>
</dbReference>
<feature type="region of interest" description="Disordered" evidence="6">
    <location>
        <begin position="48"/>
        <end position="171"/>
    </location>
</feature>
<keyword evidence="9" id="KW-1185">Reference proteome</keyword>
<dbReference type="Pfam" id="PF05346">
    <property type="entry name" value="DUF747"/>
    <property type="match status" value="1"/>
</dbReference>
<comment type="caution">
    <text evidence="8">The sequence shown here is derived from an EMBL/GenBank/DDBJ whole genome shotgun (WGS) entry which is preliminary data.</text>
</comment>
<evidence type="ECO:0000313" key="8">
    <source>
        <dbReference type="EMBL" id="CAF9915158.1"/>
    </source>
</evidence>
<name>A0A8H3IE53_9LECA</name>
<feature type="region of interest" description="Disordered" evidence="6">
    <location>
        <begin position="1306"/>
        <end position="1327"/>
    </location>
</feature>
<evidence type="ECO:0008006" key="10">
    <source>
        <dbReference type="Google" id="ProtNLM"/>
    </source>
</evidence>
<dbReference type="OrthoDB" id="5376140at2759"/>
<evidence type="ECO:0000256" key="5">
    <source>
        <dbReference type="ARBA" id="ARBA00023136"/>
    </source>
</evidence>
<feature type="compositionally biased region" description="Basic and acidic residues" evidence="6">
    <location>
        <begin position="1306"/>
        <end position="1321"/>
    </location>
</feature>
<evidence type="ECO:0000256" key="4">
    <source>
        <dbReference type="ARBA" id="ARBA00022989"/>
    </source>
</evidence>
<feature type="compositionally biased region" description="Basic and acidic residues" evidence="6">
    <location>
        <begin position="647"/>
        <end position="657"/>
    </location>
</feature>
<feature type="compositionally biased region" description="Basic and acidic residues" evidence="6">
    <location>
        <begin position="161"/>
        <end position="171"/>
    </location>
</feature>
<feature type="compositionally biased region" description="Basic residues" evidence="6">
    <location>
        <begin position="80"/>
        <end position="89"/>
    </location>
</feature>